<dbReference type="Gene3D" id="1.20.5.1930">
    <property type="match status" value="1"/>
</dbReference>
<dbReference type="Pfam" id="PF00672">
    <property type="entry name" value="HAMP"/>
    <property type="match status" value="1"/>
</dbReference>
<evidence type="ECO:0000313" key="13">
    <source>
        <dbReference type="EMBL" id="WRP17901.1"/>
    </source>
</evidence>
<evidence type="ECO:0000256" key="9">
    <source>
        <dbReference type="ARBA" id="ARBA00023012"/>
    </source>
</evidence>
<dbReference type="PANTHER" id="PTHR24421:SF10">
    <property type="entry name" value="NITRATE_NITRITE SENSOR PROTEIN NARQ"/>
    <property type="match status" value="1"/>
</dbReference>
<dbReference type="PROSITE" id="PS50109">
    <property type="entry name" value="HIS_KIN"/>
    <property type="match status" value="1"/>
</dbReference>
<dbReference type="Gene3D" id="3.30.450.40">
    <property type="match status" value="1"/>
</dbReference>
<accession>A0ABZ1BYV1</accession>
<dbReference type="InterPro" id="IPR003660">
    <property type="entry name" value="HAMP_dom"/>
</dbReference>
<dbReference type="InterPro" id="IPR003018">
    <property type="entry name" value="GAF"/>
</dbReference>
<dbReference type="InterPro" id="IPR029016">
    <property type="entry name" value="GAF-like_dom_sf"/>
</dbReference>
<dbReference type="SMART" id="SM00304">
    <property type="entry name" value="HAMP"/>
    <property type="match status" value="1"/>
</dbReference>
<dbReference type="InterPro" id="IPR036890">
    <property type="entry name" value="HATPase_C_sf"/>
</dbReference>
<dbReference type="Gene3D" id="3.30.565.10">
    <property type="entry name" value="Histidine kinase-like ATPase, C-terminal domain"/>
    <property type="match status" value="1"/>
</dbReference>
<keyword evidence="10" id="KW-0812">Transmembrane</keyword>
<evidence type="ECO:0000256" key="8">
    <source>
        <dbReference type="ARBA" id="ARBA00022840"/>
    </source>
</evidence>
<evidence type="ECO:0000313" key="14">
    <source>
        <dbReference type="Proteomes" id="UP001332192"/>
    </source>
</evidence>
<feature type="domain" description="Histidine kinase" evidence="11">
    <location>
        <begin position="425"/>
        <end position="622"/>
    </location>
</feature>
<sequence length="636" mass="69041">MGLSGKILMSVAVVVLVVGGTAATTVVHLQRAAGVRQVELAAQTLTSVIYHGLESSMIRNNPHETQEIVRHLRGEPMVRRVDIFTTDGRIWSSSEPADVGGERSRPELELALRRGEPVVRELPSTGELLALQPIFNRASCAPCHSGDPPILGAVSVSLDTRRLSSQVASSALWMAGLMALSVALALAILGLLVGRFLLKPLAILVTGVQQLASGRYEARVQWQSRDELGILAAAFNDMAERIQRYTAGLQREIGRLTRWLSNLRLFGRTLAEGQRLDAALSEVVEETARLVRADACRIALHDAPAGSRRVYAWGAEELLASATEPRPLETGRPAPGAVDHPVCRAELPLAVKERRVGVLLAVRRGGNPFSPEDLTMLEAVASLVAIAVENVRLFDEVREKERLRGQLLGRVMGAQEDERRRIARELHDGVGQALTALMLHLDMALQSGEEVPQGTRQALERLREVGEATLDEVRRITYDLRPAALDDLSLAAAVVWFARSRLEPAGIAVDAVVDACPERRLPPAAETAVFRIAQEALTNVLRHSGARHVRVRLSCPEGQPLELVVEDDGRGFDLQEVLGRRDRPALGLAGMRERAELLGGTLSITTAPGKGTRLEVRIDPAVLARLPEDGPVTEGE</sequence>
<keyword evidence="10" id="KW-1133">Transmembrane helix</keyword>
<evidence type="ECO:0000256" key="3">
    <source>
        <dbReference type="ARBA" id="ARBA00012438"/>
    </source>
</evidence>
<evidence type="ECO:0000256" key="10">
    <source>
        <dbReference type="SAM" id="Phobius"/>
    </source>
</evidence>
<dbReference type="PANTHER" id="PTHR24421">
    <property type="entry name" value="NITRATE/NITRITE SENSOR PROTEIN NARX-RELATED"/>
    <property type="match status" value="1"/>
</dbReference>
<dbReference type="SMART" id="SM00387">
    <property type="entry name" value="HATPase_c"/>
    <property type="match status" value="1"/>
</dbReference>
<comment type="catalytic activity">
    <reaction evidence="1">
        <text>ATP + protein L-histidine = ADP + protein N-phospho-L-histidine.</text>
        <dbReference type="EC" id="2.7.13.3"/>
    </reaction>
</comment>
<keyword evidence="5" id="KW-0808">Transferase</keyword>
<keyword evidence="7 13" id="KW-0418">Kinase</keyword>
<reference evidence="13 14" key="1">
    <citation type="journal article" date="2024" name="Front. Microbiol.">
        <title>Novel thermophilic genera Geochorda gen. nov. and Carboxydochorda gen. nov. from the deep terrestrial subsurface reveal the ecophysiological diversity in the class Limnochordia.</title>
        <authorList>
            <person name="Karnachuk O.V."/>
            <person name="Lukina A.P."/>
            <person name="Avakyan M.R."/>
            <person name="Kadnikov V.V."/>
            <person name="Begmatov S."/>
            <person name="Beletsky A.V."/>
            <person name="Vlasova K.G."/>
            <person name="Novikov A.A."/>
            <person name="Shcherbakova V.A."/>
            <person name="Mardanov A.V."/>
            <person name="Ravin N.V."/>
        </authorList>
    </citation>
    <scope>NUCLEOTIDE SEQUENCE [LARGE SCALE GENOMIC DNA]</scope>
    <source>
        <strain evidence="13 14">L945</strain>
    </source>
</reference>
<name>A0ABZ1BYV1_9FIRM</name>
<evidence type="ECO:0000256" key="4">
    <source>
        <dbReference type="ARBA" id="ARBA00022553"/>
    </source>
</evidence>
<dbReference type="Gene3D" id="6.10.340.10">
    <property type="match status" value="1"/>
</dbReference>
<keyword evidence="14" id="KW-1185">Reference proteome</keyword>
<dbReference type="EC" id="2.7.13.3" evidence="3"/>
<dbReference type="CDD" id="cd06225">
    <property type="entry name" value="HAMP"/>
    <property type="match status" value="1"/>
</dbReference>
<dbReference type="SMART" id="SM00065">
    <property type="entry name" value="GAF"/>
    <property type="match status" value="1"/>
</dbReference>
<protein>
    <recommendedName>
        <fullName evidence="3">histidine kinase</fullName>
        <ecNumber evidence="3">2.7.13.3</ecNumber>
    </recommendedName>
</protein>
<proteinExistence type="predicted"/>
<comment type="subcellular location">
    <subcellularLocation>
        <location evidence="2">Membrane</location>
    </subcellularLocation>
</comment>
<dbReference type="SUPFAM" id="SSF55781">
    <property type="entry name" value="GAF domain-like"/>
    <property type="match status" value="1"/>
</dbReference>
<dbReference type="Gene3D" id="3.30.450.290">
    <property type="match status" value="1"/>
</dbReference>
<feature type="domain" description="HAMP" evidence="12">
    <location>
        <begin position="195"/>
        <end position="247"/>
    </location>
</feature>
<keyword evidence="6" id="KW-0547">Nucleotide-binding</keyword>
<evidence type="ECO:0000256" key="1">
    <source>
        <dbReference type="ARBA" id="ARBA00000085"/>
    </source>
</evidence>
<feature type="transmembrane region" description="Helical" evidence="10">
    <location>
        <begin position="171"/>
        <end position="193"/>
    </location>
</feature>
<organism evidence="13 14">
    <name type="scientific">Carboxydichorda subterranea</name>
    <dbReference type="NCBI Taxonomy" id="3109565"/>
    <lineage>
        <taxon>Bacteria</taxon>
        <taxon>Bacillati</taxon>
        <taxon>Bacillota</taxon>
        <taxon>Limnochordia</taxon>
        <taxon>Limnochordales</taxon>
        <taxon>Geochordaceae</taxon>
        <taxon>Carboxydichorda</taxon>
    </lineage>
</organism>
<dbReference type="Pfam" id="PF07730">
    <property type="entry name" value="HisKA_3"/>
    <property type="match status" value="1"/>
</dbReference>
<dbReference type="EMBL" id="CP141615">
    <property type="protein sequence ID" value="WRP17901.1"/>
    <property type="molecule type" value="Genomic_DNA"/>
</dbReference>
<dbReference type="InterPro" id="IPR005467">
    <property type="entry name" value="His_kinase_dom"/>
</dbReference>
<dbReference type="Proteomes" id="UP001332192">
    <property type="component" value="Chromosome"/>
</dbReference>
<dbReference type="Pfam" id="PF13492">
    <property type="entry name" value="GAF_3"/>
    <property type="match status" value="1"/>
</dbReference>
<dbReference type="GO" id="GO:0016301">
    <property type="term" value="F:kinase activity"/>
    <property type="evidence" value="ECO:0007669"/>
    <property type="project" value="UniProtKB-KW"/>
</dbReference>
<evidence type="ECO:0000256" key="6">
    <source>
        <dbReference type="ARBA" id="ARBA00022741"/>
    </source>
</evidence>
<keyword evidence="8" id="KW-0067">ATP-binding</keyword>
<dbReference type="PROSITE" id="PS50885">
    <property type="entry name" value="HAMP"/>
    <property type="match status" value="1"/>
</dbReference>
<keyword evidence="10" id="KW-0472">Membrane</keyword>
<evidence type="ECO:0000256" key="5">
    <source>
        <dbReference type="ARBA" id="ARBA00022679"/>
    </source>
</evidence>
<dbReference type="InterPro" id="IPR011712">
    <property type="entry name" value="Sig_transdc_His_kin_sub3_dim/P"/>
</dbReference>
<evidence type="ECO:0000259" key="11">
    <source>
        <dbReference type="PROSITE" id="PS50109"/>
    </source>
</evidence>
<keyword evidence="9" id="KW-0902">Two-component regulatory system</keyword>
<keyword evidence="4" id="KW-0597">Phosphoprotein</keyword>
<evidence type="ECO:0000256" key="2">
    <source>
        <dbReference type="ARBA" id="ARBA00004370"/>
    </source>
</evidence>
<dbReference type="SUPFAM" id="SSF55874">
    <property type="entry name" value="ATPase domain of HSP90 chaperone/DNA topoisomerase II/histidine kinase"/>
    <property type="match status" value="1"/>
</dbReference>
<dbReference type="InterPro" id="IPR050482">
    <property type="entry name" value="Sensor_HK_TwoCompSys"/>
</dbReference>
<dbReference type="SUPFAM" id="SSF158472">
    <property type="entry name" value="HAMP domain-like"/>
    <property type="match status" value="1"/>
</dbReference>
<dbReference type="Pfam" id="PF02518">
    <property type="entry name" value="HATPase_c"/>
    <property type="match status" value="1"/>
</dbReference>
<dbReference type="RefSeq" id="WP_324717172.1">
    <property type="nucleotide sequence ID" value="NZ_CP141615.1"/>
</dbReference>
<gene>
    <name evidence="13" type="ORF">U7230_02495</name>
</gene>
<evidence type="ECO:0000256" key="7">
    <source>
        <dbReference type="ARBA" id="ARBA00022777"/>
    </source>
</evidence>
<evidence type="ECO:0000259" key="12">
    <source>
        <dbReference type="PROSITE" id="PS50885"/>
    </source>
</evidence>
<dbReference type="InterPro" id="IPR003594">
    <property type="entry name" value="HATPase_dom"/>
</dbReference>
<dbReference type="CDD" id="cd16917">
    <property type="entry name" value="HATPase_UhpB-NarQ-NarX-like"/>
    <property type="match status" value="1"/>
</dbReference>